<dbReference type="EMBL" id="CM026423">
    <property type="protein sequence ID" value="KAG0582796.1"/>
    <property type="molecule type" value="Genomic_DNA"/>
</dbReference>
<comment type="caution">
    <text evidence="2">The sequence shown here is derived from an EMBL/GenBank/DDBJ whole genome shotgun (WGS) entry which is preliminary data.</text>
</comment>
<feature type="signal peptide" evidence="1">
    <location>
        <begin position="1"/>
        <end position="16"/>
    </location>
</feature>
<reference evidence="2" key="1">
    <citation type="submission" date="2020-06" db="EMBL/GenBank/DDBJ databases">
        <title>WGS assembly of Ceratodon purpureus strain R40.</title>
        <authorList>
            <person name="Carey S.B."/>
            <person name="Jenkins J."/>
            <person name="Shu S."/>
            <person name="Lovell J.T."/>
            <person name="Sreedasyam A."/>
            <person name="Maumus F."/>
            <person name="Tiley G.P."/>
            <person name="Fernandez-Pozo N."/>
            <person name="Barry K."/>
            <person name="Chen C."/>
            <person name="Wang M."/>
            <person name="Lipzen A."/>
            <person name="Daum C."/>
            <person name="Saski C.A."/>
            <person name="Payton A.C."/>
            <person name="Mcbreen J.C."/>
            <person name="Conrad R.E."/>
            <person name="Kollar L.M."/>
            <person name="Olsson S."/>
            <person name="Huttunen S."/>
            <person name="Landis J.B."/>
            <person name="Wickett N.J."/>
            <person name="Johnson M.G."/>
            <person name="Rensing S.A."/>
            <person name="Grimwood J."/>
            <person name="Schmutz J."/>
            <person name="Mcdaniel S.F."/>
        </authorList>
    </citation>
    <scope>NUCLEOTIDE SEQUENCE</scope>
    <source>
        <strain evidence="2">R40</strain>
    </source>
</reference>
<evidence type="ECO:0000313" key="3">
    <source>
        <dbReference type="Proteomes" id="UP000822688"/>
    </source>
</evidence>
<sequence>MSLCAAMLLCLPNTCCWKQTAKLTLLLQMSMQGCTRTSST</sequence>
<organism evidence="2 3">
    <name type="scientific">Ceratodon purpureus</name>
    <name type="common">Fire moss</name>
    <name type="synonym">Dicranum purpureum</name>
    <dbReference type="NCBI Taxonomy" id="3225"/>
    <lineage>
        <taxon>Eukaryota</taxon>
        <taxon>Viridiplantae</taxon>
        <taxon>Streptophyta</taxon>
        <taxon>Embryophyta</taxon>
        <taxon>Bryophyta</taxon>
        <taxon>Bryophytina</taxon>
        <taxon>Bryopsida</taxon>
        <taxon>Dicranidae</taxon>
        <taxon>Pseudoditrichales</taxon>
        <taxon>Ditrichaceae</taxon>
        <taxon>Ceratodon</taxon>
    </lineage>
</organism>
<feature type="chain" id="PRO_5035889591" evidence="1">
    <location>
        <begin position="17"/>
        <end position="40"/>
    </location>
</feature>
<name>A0A8T0IIU0_CERPU</name>
<evidence type="ECO:0000256" key="1">
    <source>
        <dbReference type="SAM" id="SignalP"/>
    </source>
</evidence>
<protein>
    <submittedName>
        <fullName evidence="2">Uncharacterized protein</fullName>
    </submittedName>
</protein>
<accession>A0A8T0IIU0</accession>
<gene>
    <name evidence="2" type="ORF">KC19_3G086600</name>
</gene>
<keyword evidence="3" id="KW-1185">Reference proteome</keyword>
<proteinExistence type="predicted"/>
<evidence type="ECO:0000313" key="2">
    <source>
        <dbReference type="EMBL" id="KAG0582796.1"/>
    </source>
</evidence>
<keyword evidence="1" id="KW-0732">Signal</keyword>
<dbReference type="AlphaFoldDB" id="A0A8T0IIU0"/>
<dbReference type="Proteomes" id="UP000822688">
    <property type="component" value="Chromosome 3"/>
</dbReference>